<feature type="region of interest" description="Disordered" evidence="1">
    <location>
        <begin position="239"/>
        <end position="258"/>
    </location>
</feature>
<dbReference type="RefSeq" id="XP_033534136.1">
    <property type="nucleotide sequence ID" value="XM_033679433.1"/>
</dbReference>
<keyword evidence="5" id="KW-1185">Reference proteome</keyword>
<dbReference type="OrthoDB" id="2556122at2759"/>
<reference evidence="4 6" key="1">
    <citation type="submission" date="2020-01" db="EMBL/GenBank/DDBJ databases">
        <authorList>
            <consortium name="DOE Joint Genome Institute"/>
            <person name="Haridas S."/>
            <person name="Albert R."/>
            <person name="Binder M."/>
            <person name="Bloem J."/>
            <person name="Labutti K."/>
            <person name="Salamov A."/>
            <person name="Andreopoulos B."/>
            <person name="Baker S.E."/>
            <person name="Barry K."/>
            <person name="Bills G."/>
            <person name="Bluhm B.H."/>
            <person name="Cannon C."/>
            <person name="Castanera R."/>
            <person name="Culley D.E."/>
            <person name="Daum C."/>
            <person name="Ezra D."/>
            <person name="Gonzalez J.B."/>
            <person name="Henrissat B."/>
            <person name="Kuo A."/>
            <person name="Liang C."/>
            <person name="Lipzen A."/>
            <person name="Lutzoni F."/>
            <person name="Magnuson J."/>
            <person name="Mondo S."/>
            <person name="Nolan M."/>
            <person name="Ohm R."/>
            <person name="Pangilinan J."/>
            <person name="Park H.-J."/>
            <person name="Ramirez L."/>
            <person name="Alfaro M."/>
            <person name="Sun H."/>
            <person name="Tritt A."/>
            <person name="Yoshinaga Y."/>
            <person name="Zwiers L.-H."/>
            <person name="Turgeon B.G."/>
            <person name="Goodwin S.B."/>
            <person name="Spatafora J.W."/>
            <person name="Crous P.W."/>
            <person name="Grigoriev I.V."/>
        </authorList>
    </citation>
    <scope>NUCLEOTIDE SEQUENCE</scope>
    <source>
        <strain evidence="4 6">CBS 781.70</strain>
    </source>
</reference>
<protein>
    <recommendedName>
        <fullName evidence="7">Ubiquitin-like domain-containing protein</fullName>
    </recommendedName>
</protein>
<proteinExistence type="predicted"/>
<dbReference type="InterPro" id="IPR029071">
    <property type="entry name" value="Ubiquitin-like_domsf"/>
</dbReference>
<dbReference type="SUPFAM" id="SSF54236">
    <property type="entry name" value="Ubiquitin-like"/>
    <property type="match status" value="1"/>
</dbReference>
<evidence type="ECO:0000313" key="4">
    <source>
        <dbReference type="EMBL" id="KAF1812505.1"/>
    </source>
</evidence>
<dbReference type="InterPro" id="IPR045226">
    <property type="entry name" value="Dsc3"/>
</dbReference>
<dbReference type="GO" id="GO:0044695">
    <property type="term" value="C:Dsc E3 ubiquitin ligase complex"/>
    <property type="evidence" value="ECO:0007669"/>
    <property type="project" value="InterPro"/>
</dbReference>
<evidence type="ECO:0000313" key="6">
    <source>
        <dbReference type="RefSeq" id="XP_033534136.1"/>
    </source>
</evidence>
<feature type="domain" description="DSC E3 ubiquitin ligase complex subunit 3 C-terminal" evidence="3">
    <location>
        <begin position="181"/>
        <end position="308"/>
    </location>
</feature>
<evidence type="ECO:0000313" key="5">
    <source>
        <dbReference type="Proteomes" id="UP000504638"/>
    </source>
</evidence>
<name>A0A6G1G318_9PEZI</name>
<dbReference type="Pfam" id="PF13373">
    <property type="entry name" value="Dsc3_C"/>
    <property type="match status" value="1"/>
</dbReference>
<evidence type="ECO:0000259" key="2">
    <source>
        <dbReference type="Pfam" id="PF10302"/>
    </source>
</evidence>
<sequence>MHLVVRFSASIPDLPLTIPFPHSTSGLALKRLVRSHLPPLLAHNRIRLIHAGRVLSDTAPLASSLPAPPPNDRVLGRRADHGGKGKAPVRDVHLDVLSDPFGSGSGSSHDVARVYIHCSVGDVLSVSELAAEATNEATAQAALTAASHSKSTRDDSEGSSAAAAATPTTATPGDITTSPPQGFDRLLTAGFSPTEVASLRSQFQTILSHTHTPDTMPTGNALRSLEDRWLDTDSFGRGAAGAGGATTEVPGEEEGGGLDDLLRGTVMGCVWPMGALVWGFREEGVWTQRKRIAVFTGIMINLAFGFVKLTS</sequence>
<feature type="compositionally biased region" description="Low complexity" evidence="1">
    <location>
        <begin position="159"/>
        <end position="179"/>
    </location>
</feature>
<dbReference type="GO" id="GO:0005783">
    <property type="term" value="C:endoplasmic reticulum"/>
    <property type="evidence" value="ECO:0007669"/>
    <property type="project" value="TreeGrafter"/>
</dbReference>
<gene>
    <name evidence="4 6" type="ORF">P152DRAFT_458346</name>
</gene>
<dbReference type="GeneID" id="54420003"/>
<dbReference type="Proteomes" id="UP000504638">
    <property type="component" value="Unplaced"/>
</dbReference>
<dbReference type="EMBL" id="ML975157">
    <property type="protein sequence ID" value="KAF1812505.1"/>
    <property type="molecule type" value="Genomic_DNA"/>
</dbReference>
<organism evidence="4">
    <name type="scientific">Eremomyces bilateralis CBS 781.70</name>
    <dbReference type="NCBI Taxonomy" id="1392243"/>
    <lineage>
        <taxon>Eukaryota</taxon>
        <taxon>Fungi</taxon>
        <taxon>Dikarya</taxon>
        <taxon>Ascomycota</taxon>
        <taxon>Pezizomycotina</taxon>
        <taxon>Dothideomycetes</taxon>
        <taxon>Dothideomycetes incertae sedis</taxon>
        <taxon>Eremomycetales</taxon>
        <taxon>Eremomycetaceae</taxon>
        <taxon>Eremomyces</taxon>
    </lineage>
</organism>
<dbReference type="AlphaFoldDB" id="A0A6G1G318"/>
<dbReference type="Pfam" id="PF10302">
    <property type="entry name" value="Dsc3_N"/>
    <property type="match status" value="1"/>
</dbReference>
<evidence type="ECO:0000256" key="1">
    <source>
        <dbReference type="SAM" id="MobiDB-lite"/>
    </source>
</evidence>
<evidence type="ECO:0000259" key="3">
    <source>
        <dbReference type="Pfam" id="PF13373"/>
    </source>
</evidence>
<dbReference type="PANTHER" id="PTHR28049">
    <property type="entry name" value="TRANSMEMBRANE PROTEIN YOR223W"/>
    <property type="match status" value="1"/>
</dbReference>
<dbReference type="InterPro" id="IPR019413">
    <property type="entry name" value="Dsc3_ub-like_dom"/>
</dbReference>
<feature type="region of interest" description="Disordered" evidence="1">
    <location>
        <begin position="144"/>
        <end position="185"/>
    </location>
</feature>
<evidence type="ECO:0008006" key="7">
    <source>
        <dbReference type="Google" id="ProtNLM"/>
    </source>
</evidence>
<reference evidence="6" key="2">
    <citation type="submission" date="2020-04" db="EMBL/GenBank/DDBJ databases">
        <authorList>
            <consortium name="NCBI Genome Project"/>
        </authorList>
    </citation>
    <scope>NUCLEOTIDE SEQUENCE</scope>
    <source>
        <strain evidence="6">CBS 781.70</strain>
    </source>
</reference>
<accession>A0A6G1G318</accession>
<feature type="domain" description="DSC E3 ubiquitin ligase complex subunit 3 ubiquitin-like" evidence="2">
    <location>
        <begin position="2"/>
        <end position="122"/>
    </location>
</feature>
<dbReference type="InterPro" id="IPR025390">
    <property type="entry name" value="Dsc3_C"/>
</dbReference>
<dbReference type="PANTHER" id="PTHR28049:SF1">
    <property type="entry name" value="DSC E3 UBIQUITIN LIGASE COMPLEX SUBUNIT 3"/>
    <property type="match status" value="1"/>
</dbReference>
<reference evidence="6" key="3">
    <citation type="submission" date="2025-04" db="UniProtKB">
        <authorList>
            <consortium name="RefSeq"/>
        </authorList>
    </citation>
    <scope>IDENTIFICATION</scope>
    <source>
        <strain evidence="6">CBS 781.70</strain>
    </source>
</reference>